<evidence type="ECO:0000259" key="3">
    <source>
        <dbReference type="Pfam" id="PF07859"/>
    </source>
</evidence>
<dbReference type="PANTHER" id="PTHR23024:SF632">
    <property type="entry name" value="2-HYDROXYISOFLAVANONE DEHYDRATASE-LIKE"/>
    <property type="match status" value="1"/>
</dbReference>
<name>A0A6A4KWM8_9ERIC</name>
<sequence length="590" mass="64062">RPHRTLQKVHTVPVTVEPKTGVEIGDVTISPEIGARIFKPKIDGPDQKLPLVVHYHGGAFCVGSPFDATTLVFLSSLASEARVIALSVDYRLAPEHKLPIAYDDSWSAFRWISTHSNGNGPNPWLNKYADFDRVFLMGESAGANIAQQVAVKAGSVGLDGFRIHGLIMAHPYFADHEPDKLIQFLYPESSGTEDDPRLNPKSDPDLAKMGCPKVLVCVADKDWLKPRGVTYCGTLKSNWKGDVELVETEGTHCFHVFNPSSEEAGLLRQSHRPDLLAQNQRPRSDKKLPLVVHYHGGGFCVGSALGPATTLFLTRLVSVADVVAVSIDYRLAPEHPLPIAFDDSRSALQWISTHSNGTGPESWLNQYADFGRVFLTGESAGATIAHNMAVRVGTATGLEGFETDSDPMMSPKADSDLGKMGCEKVLVFVAEHDLFGLRPIGVEYCETLRNSGWKGNVELVENQGEDHVFHLSAGATIAHHVAVRAGVTPGPEGLRVRGAVIAHPYFVISEPDEMLRFLYPGSSGTDSDPKLSPKADPDVGKMGVDKRDGQRPKVEPEGGSGCGKMGVDKVLVLVAEKDRLRPRGVDIVRR</sequence>
<comment type="similarity">
    <text evidence="1">Belongs to the 'GDXG' lipolytic enzyme family.</text>
</comment>
<comment type="caution">
    <text evidence="4">The sequence shown here is derived from an EMBL/GenBank/DDBJ whole genome shotgun (WGS) entry which is preliminary data.</text>
</comment>
<reference evidence="4 5" key="1">
    <citation type="journal article" date="2019" name="Genome Biol. Evol.">
        <title>The Rhododendron genome and chromosomal organization provide insight into shared whole-genome duplications across the heath family (Ericaceae).</title>
        <authorList>
            <person name="Soza V.L."/>
            <person name="Lindsley D."/>
            <person name="Waalkes A."/>
            <person name="Ramage E."/>
            <person name="Patwardhan R.P."/>
            <person name="Burton J.N."/>
            <person name="Adey A."/>
            <person name="Kumar A."/>
            <person name="Qiu R."/>
            <person name="Shendure J."/>
            <person name="Hall B."/>
        </authorList>
    </citation>
    <scope>NUCLEOTIDE SEQUENCE [LARGE SCALE GENOMIC DNA]</scope>
    <source>
        <strain evidence="4">RSF 1966-606</strain>
    </source>
</reference>
<feature type="compositionally biased region" description="Basic and acidic residues" evidence="2">
    <location>
        <begin position="527"/>
        <end position="556"/>
    </location>
</feature>
<protein>
    <recommendedName>
        <fullName evidence="3">Alpha/beta hydrolase fold-3 domain-containing protein</fullName>
    </recommendedName>
</protein>
<feature type="domain" description="Alpha/beta hydrolase fold-3" evidence="3">
    <location>
        <begin position="52"/>
        <end position="255"/>
    </location>
</feature>
<dbReference type="Proteomes" id="UP000428333">
    <property type="component" value="Linkage Group LG12"/>
</dbReference>
<keyword evidence="5" id="KW-1185">Reference proteome</keyword>
<evidence type="ECO:0000256" key="1">
    <source>
        <dbReference type="ARBA" id="ARBA00010515"/>
    </source>
</evidence>
<dbReference type="SUPFAM" id="SSF53474">
    <property type="entry name" value="alpha/beta-Hydrolases"/>
    <property type="match status" value="2"/>
</dbReference>
<accession>A0A6A4KWM8</accession>
<dbReference type="AlphaFoldDB" id="A0A6A4KWM8"/>
<evidence type="ECO:0000313" key="4">
    <source>
        <dbReference type="EMBL" id="KAE9448484.1"/>
    </source>
</evidence>
<dbReference type="InterPro" id="IPR013094">
    <property type="entry name" value="AB_hydrolase_3"/>
</dbReference>
<gene>
    <name evidence="4" type="ORF">C3L33_19593</name>
</gene>
<evidence type="ECO:0000313" key="5">
    <source>
        <dbReference type="Proteomes" id="UP000428333"/>
    </source>
</evidence>
<dbReference type="GO" id="GO:0016787">
    <property type="term" value="F:hydrolase activity"/>
    <property type="evidence" value="ECO:0007669"/>
    <property type="project" value="InterPro"/>
</dbReference>
<proteinExistence type="inferred from homology"/>
<dbReference type="Pfam" id="PF07859">
    <property type="entry name" value="Abhydrolase_3"/>
    <property type="match status" value="2"/>
</dbReference>
<dbReference type="PANTHER" id="PTHR23024">
    <property type="entry name" value="ARYLACETAMIDE DEACETYLASE"/>
    <property type="match status" value="1"/>
</dbReference>
<feature type="domain" description="Alpha/beta hydrolase fold-3" evidence="3">
    <location>
        <begin position="291"/>
        <end position="395"/>
    </location>
</feature>
<feature type="region of interest" description="Disordered" evidence="2">
    <location>
        <begin position="520"/>
        <end position="562"/>
    </location>
</feature>
<organism evidence="4 5">
    <name type="scientific">Rhododendron williamsianum</name>
    <dbReference type="NCBI Taxonomy" id="262921"/>
    <lineage>
        <taxon>Eukaryota</taxon>
        <taxon>Viridiplantae</taxon>
        <taxon>Streptophyta</taxon>
        <taxon>Embryophyta</taxon>
        <taxon>Tracheophyta</taxon>
        <taxon>Spermatophyta</taxon>
        <taxon>Magnoliopsida</taxon>
        <taxon>eudicotyledons</taxon>
        <taxon>Gunneridae</taxon>
        <taxon>Pentapetalae</taxon>
        <taxon>asterids</taxon>
        <taxon>Ericales</taxon>
        <taxon>Ericaceae</taxon>
        <taxon>Ericoideae</taxon>
        <taxon>Rhodoreae</taxon>
        <taxon>Rhododendron</taxon>
    </lineage>
</organism>
<dbReference type="OrthoDB" id="408631at2759"/>
<dbReference type="Gene3D" id="3.40.50.1820">
    <property type="entry name" value="alpha/beta hydrolase"/>
    <property type="match status" value="4"/>
</dbReference>
<evidence type="ECO:0000256" key="2">
    <source>
        <dbReference type="SAM" id="MobiDB-lite"/>
    </source>
</evidence>
<dbReference type="EMBL" id="QEFC01003416">
    <property type="protein sequence ID" value="KAE9448484.1"/>
    <property type="molecule type" value="Genomic_DNA"/>
</dbReference>
<feature type="non-terminal residue" evidence="4">
    <location>
        <position position="1"/>
    </location>
</feature>
<dbReference type="InterPro" id="IPR050466">
    <property type="entry name" value="Carboxylest/Gibb_receptor"/>
</dbReference>
<dbReference type="InterPro" id="IPR029058">
    <property type="entry name" value="AB_hydrolase_fold"/>
</dbReference>